<name>A0A918KVH4_9PROT</name>
<evidence type="ECO:0000313" key="3">
    <source>
        <dbReference type="Proteomes" id="UP000600865"/>
    </source>
</evidence>
<dbReference type="AlphaFoldDB" id="A0A918KVH4"/>
<sequence length="149" mass="16732">MVLYAKGKPARTYAGILTIGVYSDGIGLKPIRWLAPFHRPIFVPFTDIEGWQQRWYWDAKSVELSFVKAPSLRTIMPASQIAWVSAQGATDIDISPERPDTGNWPYATQLIAIVALLQVITLCVFLYVKADGDWAQIWSMLGPNNRGQH</sequence>
<evidence type="ECO:0000313" key="2">
    <source>
        <dbReference type="EMBL" id="GGX75457.1"/>
    </source>
</evidence>
<accession>A0A918KVH4</accession>
<protein>
    <submittedName>
        <fullName evidence="2">Uncharacterized protein</fullName>
    </submittedName>
</protein>
<comment type="caution">
    <text evidence="2">The sequence shown here is derived from an EMBL/GenBank/DDBJ whole genome shotgun (WGS) entry which is preliminary data.</text>
</comment>
<keyword evidence="3" id="KW-1185">Reference proteome</keyword>
<keyword evidence="1" id="KW-0472">Membrane</keyword>
<evidence type="ECO:0000256" key="1">
    <source>
        <dbReference type="SAM" id="Phobius"/>
    </source>
</evidence>
<keyword evidence="1" id="KW-0812">Transmembrane</keyword>
<gene>
    <name evidence="2" type="ORF">GCM10011309_27110</name>
</gene>
<dbReference type="EMBL" id="BMYV01000003">
    <property type="protein sequence ID" value="GGX75457.1"/>
    <property type="molecule type" value="Genomic_DNA"/>
</dbReference>
<proteinExistence type="predicted"/>
<feature type="transmembrane region" description="Helical" evidence="1">
    <location>
        <begin position="106"/>
        <end position="128"/>
    </location>
</feature>
<organism evidence="2 3">
    <name type="scientific">Litorimonas cladophorae</name>
    <dbReference type="NCBI Taxonomy" id="1220491"/>
    <lineage>
        <taxon>Bacteria</taxon>
        <taxon>Pseudomonadati</taxon>
        <taxon>Pseudomonadota</taxon>
        <taxon>Alphaproteobacteria</taxon>
        <taxon>Maricaulales</taxon>
        <taxon>Robiginitomaculaceae</taxon>
    </lineage>
</organism>
<reference evidence="2 3" key="1">
    <citation type="journal article" date="2014" name="Int. J. Syst. Evol. Microbiol.">
        <title>Complete genome sequence of Corynebacterium casei LMG S-19264T (=DSM 44701T), isolated from a smear-ripened cheese.</title>
        <authorList>
            <consortium name="US DOE Joint Genome Institute (JGI-PGF)"/>
            <person name="Walter F."/>
            <person name="Albersmeier A."/>
            <person name="Kalinowski J."/>
            <person name="Ruckert C."/>
        </authorList>
    </citation>
    <scope>NUCLEOTIDE SEQUENCE [LARGE SCALE GENOMIC DNA]</scope>
    <source>
        <strain evidence="2 3">KCTC 23968</strain>
    </source>
</reference>
<keyword evidence="1" id="KW-1133">Transmembrane helix</keyword>
<dbReference type="Proteomes" id="UP000600865">
    <property type="component" value="Unassembled WGS sequence"/>
</dbReference>